<organism evidence="1 2">
    <name type="scientific">[Clostridium] ultunense Esp</name>
    <dbReference type="NCBI Taxonomy" id="1288971"/>
    <lineage>
        <taxon>Bacteria</taxon>
        <taxon>Bacillati</taxon>
        <taxon>Bacillota</taxon>
        <taxon>Tissierellia</taxon>
        <taxon>Tissierellales</taxon>
        <taxon>Tepidimicrobiaceae</taxon>
        <taxon>Schnuerera</taxon>
    </lineage>
</organism>
<dbReference type="Proteomes" id="UP000245423">
    <property type="component" value="Chromosome 1"/>
</dbReference>
<dbReference type="RefSeq" id="WP_157752607.1">
    <property type="nucleotide sequence ID" value="NZ_LT669839.1"/>
</dbReference>
<protein>
    <recommendedName>
        <fullName evidence="3">Transposase</fullName>
    </recommendedName>
</protein>
<accession>A0A1M4PKI3</accession>
<evidence type="ECO:0000313" key="2">
    <source>
        <dbReference type="Proteomes" id="UP000245423"/>
    </source>
</evidence>
<sequence length="123" mass="14182">MVKRPTDLKYTSFFNKLATTLKTFLESCDYECKKKTLMIFTDMTMDSNMDNVIIAFEEGIKCGAREANGIWRTYLRLNSGSLPEVDISLPNTVPKLDKYFPNITQYDQLIGKTNYKKSSNKIK</sequence>
<gene>
    <name evidence="1" type="ORF">CUESP1_0571</name>
</gene>
<evidence type="ECO:0008006" key="3">
    <source>
        <dbReference type="Google" id="ProtNLM"/>
    </source>
</evidence>
<proteinExistence type="predicted"/>
<reference evidence="1 2" key="1">
    <citation type="submission" date="2016-11" db="EMBL/GenBank/DDBJ databases">
        <authorList>
            <person name="Manzoor S."/>
        </authorList>
    </citation>
    <scope>NUCLEOTIDE SEQUENCE [LARGE SCALE GENOMIC DNA]</scope>
    <source>
        <strain evidence="1">Clostridium ultunense strain Esp</strain>
    </source>
</reference>
<dbReference type="OrthoDB" id="3193769at2"/>
<keyword evidence="2" id="KW-1185">Reference proteome</keyword>
<dbReference type="AlphaFoldDB" id="A0A1M4PKI3"/>
<name>A0A1M4PKI3_9FIRM</name>
<dbReference type="EMBL" id="LT669839">
    <property type="protein sequence ID" value="SHD75956.1"/>
    <property type="molecule type" value="Genomic_DNA"/>
</dbReference>
<evidence type="ECO:0000313" key="1">
    <source>
        <dbReference type="EMBL" id="SHD75956.1"/>
    </source>
</evidence>